<dbReference type="Pfam" id="PF04755">
    <property type="entry name" value="PAP_fibrillin"/>
    <property type="match status" value="1"/>
</dbReference>
<dbReference type="Proteomes" id="UP000722791">
    <property type="component" value="Unassembled WGS sequence"/>
</dbReference>
<dbReference type="InterPro" id="IPR006843">
    <property type="entry name" value="PAP/fibrillin_dom"/>
</dbReference>
<reference evidence="3" key="1">
    <citation type="journal article" date="2021" name="Proc. Natl. Acad. Sci. U.S.A.">
        <title>Three genomes in the algal genus Volvox reveal the fate of a haploid sex-determining region after a transition to homothallism.</title>
        <authorList>
            <person name="Yamamoto K."/>
            <person name="Hamaji T."/>
            <person name="Kawai-Toyooka H."/>
            <person name="Matsuzaki R."/>
            <person name="Takahashi F."/>
            <person name="Nishimura Y."/>
            <person name="Kawachi M."/>
            <person name="Noguchi H."/>
            <person name="Minakuchi Y."/>
            <person name="Umen J.G."/>
            <person name="Toyoda A."/>
            <person name="Nozaki H."/>
        </authorList>
    </citation>
    <scope>NUCLEOTIDE SEQUENCE</scope>
    <source>
        <strain evidence="3">NIES-3785</strain>
    </source>
</reference>
<proteinExistence type="predicted"/>
<organism evidence="3 4">
    <name type="scientific">Volvox reticuliferus</name>
    <dbReference type="NCBI Taxonomy" id="1737510"/>
    <lineage>
        <taxon>Eukaryota</taxon>
        <taxon>Viridiplantae</taxon>
        <taxon>Chlorophyta</taxon>
        <taxon>core chlorophytes</taxon>
        <taxon>Chlorophyceae</taxon>
        <taxon>CS clade</taxon>
        <taxon>Chlamydomonadales</taxon>
        <taxon>Volvocaceae</taxon>
        <taxon>Volvox</taxon>
    </lineage>
</organism>
<accession>A0A8J4FEN7</accession>
<comment type="subcellular location">
    <subcellularLocation>
        <location evidence="1">Plastid</location>
    </subcellularLocation>
</comment>
<evidence type="ECO:0000256" key="2">
    <source>
        <dbReference type="ARBA" id="ARBA00022640"/>
    </source>
</evidence>
<protein>
    <submittedName>
        <fullName evidence="3">Uncharacterized protein</fullName>
    </submittedName>
</protein>
<keyword evidence="2" id="KW-0934">Plastid</keyword>
<dbReference type="PANTHER" id="PTHR31906">
    <property type="entry name" value="PLASTID-LIPID-ASSOCIATED PROTEIN 4, CHLOROPLASTIC-RELATED"/>
    <property type="match status" value="1"/>
</dbReference>
<evidence type="ECO:0000313" key="4">
    <source>
        <dbReference type="Proteomes" id="UP000722791"/>
    </source>
</evidence>
<gene>
    <name evidence="3" type="ORF">Vretimale_828</name>
</gene>
<name>A0A8J4FEN7_9CHLO</name>
<dbReference type="GO" id="GO:0009536">
    <property type="term" value="C:plastid"/>
    <property type="evidence" value="ECO:0007669"/>
    <property type="project" value="UniProtKB-SubCell"/>
</dbReference>
<dbReference type="EMBL" id="BNCQ01000001">
    <property type="protein sequence ID" value="GIL94599.1"/>
    <property type="molecule type" value="Genomic_DNA"/>
</dbReference>
<dbReference type="InterPro" id="IPR039633">
    <property type="entry name" value="PAP"/>
</dbReference>
<sequence length="222" mass="24302">MHLAQPQVVPSRRHHNTPRLLSRRLARARARYKSQVESVKQELLEVVSRTDRGVSTSPADLRAIQSAVAELRRAGEGTETTGKEQTGTWELVWTSEKETIFILERAPLFGTKAGAVYQVIDTGSSSGGSNGGSDSYLQNVITFPPEGAFIVDSSLTVAGRQRVEFGFTAAKLKLPGGKALGLPPFGKGWFDNLYLDGDLRVSYDSRGDTLITRRVGPPRRFT</sequence>
<evidence type="ECO:0000256" key="1">
    <source>
        <dbReference type="ARBA" id="ARBA00004474"/>
    </source>
</evidence>
<comment type="caution">
    <text evidence="3">The sequence shown here is derived from an EMBL/GenBank/DDBJ whole genome shotgun (WGS) entry which is preliminary data.</text>
</comment>
<evidence type="ECO:0000313" key="3">
    <source>
        <dbReference type="EMBL" id="GIL94599.1"/>
    </source>
</evidence>
<dbReference type="OrthoDB" id="423069at2759"/>
<dbReference type="AlphaFoldDB" id="A0A8J4FEN7"/>